<dbReference type="InterPro" id="IPR018683">
    <property type="entry name" value="DUF2169"/>
</dbReference>
<proteinExistence type="predicted"/>
<dbReference type="EMBL" id="VTUZ01000003">
    <property type="protein sequence ID" value="KAA1014523.1"/>
    <property type="molecule type" value="Genomic_DNA"/>
</dbReference>
<protein>
    <submittedName>
        <fullName evidence="2">DUF2169 domain-containing protein</fullName>
    </submittedName>
</protein>
<feature type="domain" description="DUF2169" evidence="1">
    <location>
        <begin position="24"/>
        <end position="314"/>
    </location>
</feature>
<comment type="caution">
    <text evidence="2">The sequence shown here is derived from an EMBL/GenBank/DDBJ whole genome shotgun (WGS) entry which is preliminary data.</text>
</comment>
<keyword evidence="3" id="KW-1185">Reference proteome</keyword>
<name>A0A5B0HI15_9BURK</name>
<dbReference type="Proteomes" id="UP000325273">
    <property type="component" value="Unassembled WGS sequence"/>
</dbReference>
<evidence type="ECO:0000313" key="3">
    <source>
        <dbReference type="Proteomes" id="UP000325273"/>
    </source>
</evidence>
<dbReference type="Pfam" id="PF09937">
    <property type="entry name" value="DUF2169"/>
    <property type="match status" value="1"/>
</dbReference>
<sequence length="368" mass="39497">MFDVALENRTPFEAATHVQVDGDGQEVLVAVLSASFAALDYAPDGDGSGLALGLAPEQAPVAFEDVPSGEPGRSSTRLEADIAPHKPRVDVVVRGCAHAPGGRPADEVMVGLCVADIRKTLRVSGDRALLAHCEGTPAPFLRMPVVYERAFGGTLADGDVYLENPVGVGYRNAASGDASVASRLPNIEYPDRPTRGSGDHFTPAGFGIVARHWMPRARLAGTYDQHWIDEVWPLAPADFDPLFNQIAPPDQQTAALAGGETVELRNLTASGLWRFRLPRLDVPARLVFDDRVEDRALRIDTVLIDADARTVTLKARLAVTAVRNAPRLRALVFGHVSAGWLAARQRGKRYLDSHGGDGTLAGRPAFRP</sequence>
<organism evidence="2 3">
    <name type="scientific">Paraburkholderia panacisoli</name>
    <dbReference type="NCBI Taxonomy" id="2603818"/>
    <lineage>
        <taxon>Bacteria</taxon>
        <taxon>Pseudomonadati</taxon>
        <taxon>Pseudomonadota</taxon>
        <taxon>Betaproteobacteria</taxon>
        <taxon>Burkholderiales</taxon>
        <taxon>Burkholderiaceae</taxon>
        <taxon>Paraburkholderia</taxon>
    </lineage>
</organism>
<accession>A0A5B0HI15</accession>
<dbReference type="AlphaFoldDB" id="A0A5B0HI15"/>
<reference evidence="2 3" key="1">
    <citation type="submission" date="2019-08" db="EMBL/GenBank/DDBJ databases">
        <title>Paraburkholderia sp. DCY113.</title>
        <authorList>
            <person name="Kang J."/>
        </authorList>
    </citation>
    <scope>NUCLEOTIDE SEQUENCE [LARGE SCALE GENOMIC DNA]</scope>
    <source>
        <strain evidence="2 3">DCY113</strain>
    </source>
</reference>
<dbReference type="RefSeq" id="WP_149669091.1">
    <property type="nucleotide sequence ID" value="NZ_VTUZ01000003.1"/>
</dbReference>
<gene>
    <name evidence="2" type="ORF">FVF58_06740</name>
</gene>
<evidence type="ECO:0000259" key="1">
    <source>
        <dbReference type="Pfam" id="PF09937"/>
    </source>
</evidence>
<evidence type="ECO:0000313" key="2">
    <source>
        <dbReference type="EMBL" id="KAA1014523.1"/>
    </source>
</evidence>